<dbReference type="GO" id="GO:0005737">
    <property type="term" value="C:cytoplasm"/>
    <property type="evidence" value="ECO:0007669"/>
    <property type="project" value="UniProtKB-SubCell"/>
</dbReference>
<dbReference type="Gene3D" id="2.40.30.130">
    <property type="match status" value="1"/>
</dbReference>
<proteinExistence type="predicted"/>
<protein>
    <submittedName>
        <fullName evidence="6">Alanyl-tRNA editing protein</fullName>
    </submittedName>
</protein>
<dbReference type="SUPFAM" id="SSF55186">
    <property type="entry name" value="ThrRS/AlaRS common domain"/>
    <property type="match status" value="1"/>
</dbReference>
<dbReference type="GO" id="GO:0003676">
    <property type="term" value="F:nucleic acid binding"/>
    <property type="evidence" value="ECO:0007669"/>
    <property type="project" value="InterPro"/>
</dbReference>
<gene>
    <name evidence="6" type="ORF">GCM10017083_30940</name>
</gene>
<evidence type="ECO:0000256" key="4">
    <source>
        <dbReference type="ARBA" id="ARBA00022833"/>
    </source>
</evidence>
<comment type="cofactor">
    <cofactor evidence="1">
        <name>Zn(2+)</name>
        <dbReference type="ChEBI" id="CHEBI:29105"/>
    </cofactor>
</comment>
<dbReference type="InterPro" id="IPR012947">
    <property type="entry name" value="tRNA_SAD"/>
</dbReference>
<evidence type="ECO:0000256" key="2">
    <source>
        <dbReference type="ARBA" id="ARBA00004496"/>
    </source>
</evidence>
<dbReference type="GO" id="GO:0002161">
    <property type="term" value="F:aminoacyl-tRNA deacylase activity"/>
    <property type="evidence" value="ECO:0007669"/>
    <property type="project" value="UniProtKB-ARBA"/>
</dbReference>
<evidence type="ECO:0000259" key="5">
    <source>
        <dbReference type="PROSITE" id="PS50860"/>
    </source>
</evidence>
<dbReference type="GO" id="GO:0046872">
    <property type="term" value="F:metal ion binding"/>
    <property type="evidence" value="ECO:0007669"/>
    <property type="project" value="UniProtKB-KW"/>
</dbReference>
<dbReference type="InterPro" id="IPR018165">
    <property type="entry name" value="Ala-tRNA-synth_IIc_core"/>
</dbReference>
<dbReference type="EMBL" id="BMZS01000007">
    <property type="protein sequence ID" value="GHD53960.1"/>
    <property type="molecule type" value="Genomic_DNA"/>
</dbReference>
<dbReference type="SUPFAM" id="SSF50447">
    <property type="entry name" value="Translation proteins"/>
    <property type="match status" value="1"/>
</dbReference>
<accession>A0A919CQE0</accession>
<comment type="subcellular location">
    <subcellularLocation>
        <location evidence="2">Cytoplasm</location>
    </subcellularLocation>
</comment>
<dbReference type="AlphaFoldDB" id="A0A919CQE0"/>
<sequence>MRPWHIEYPEALAVEATVLDRRPGAVLLDRSPFFPGGGGQLADRGTLTWSGGVQTFEGVDPDERGLWHRFAGAGEPYGTVLLQVDAGFRRLMCELHTLAHVLNALVYQAHGGALLTGAQLSADGTFRVDFDLPGVDSASLRALEAPMNAAIRQDLAVGAAYMPREEAEAIPGMFRSKSVAPPPSPDGMVRVVEIAGLDRQACGGTHLASTGQARLARILKIDNKGRQNRRIKVGVGAA</sequence>
<dbReference type="GO" id="GO:0006419">
    <property type="term" value="P:alanyl-tRNA aminoacylation"/>
    <property type="evidence" value="ECO:0007669"/>
    <property type="project" value="InterPro"/>
</dbReference>
<dbReference type="InterPro" id="IPR051335">
    <property type="entry name" value="Alanyl-tRNA_Editing_Enzymes"/>
</dbReference>
<keyword evidence="4" id="KW-0862">Zinc</keyword>
<dbReference type="PROSITE" id="PS50860">
    <property type="entry name" value="AA_TRNA_LIGASE_II_ALA"/>
    <property type="match status" value="1"/>
</dbReference>
<comment type="caution">
    <text evidence="6">The sequence shown here is derived from an EMBL/GenBank/DDBJ whole genome shotgun (WGS) entry which is preliminary data.</text>
</comment>
<dbReference type="SMART" id="SM00863">
    <property type="entry name" value="tRNA_SAD"/>
    <property type="match status" value="1"/>
</dbReference>
<name>A0A919CQE0_9PROT</name>
<dbReference type="RefSeq" id="WP_189991180.1">
    <property type="nucleotide sequence ID" value="NZ_BMZS01000007.1"/>
</dbReference>
<organism evidence="6 7">
    <name type="scientific">Thalassobaculum fulvum</name>
    <dbReference type="NCBI Taxonomy" id="1633335"/>
    <lineage>
        <taxon>Bacteria</taxon>
        <taxon>Pseudomonadati</taxon>
        <taxon>Pseudomonadota</taxon>
        <taxon>Alphaproteobacteria</taxon>
        <taxon>Rhodospirillales</taxon>
        <taxon>Thalassobaculaceae</taxon>
        <taxon>Thalassobaculum</taxon>
    </lineage>
</organism>
<evidence type="ECO:0000256" key="1">
    <source>
        <dbReference type="ARBA" id="ARBA00001947"/>
    </source>
</evidence>
<reference evidence="6" key="1">
    <citation type="journal article" date="2014" name="Int. J. Syst. Evol. Microbiol.">
        <title>Complete genome sequence of Corynebacterium casei LMG S-19264T (=DSM 44701T), isolated from a smear-ripened cheese.</title>
        <authorList>
            <consortium name="US DOE Joint Genome Institute (JGI-PGF)"/>
            <person name="Walter F."/>
            <person name="Albersmeier A."/>
            <person name="Kalinowski J."/>
            <person name="Ruckert C."/>
        </authorList>
    </citation>
    <scope>NUCLEOTIDE SEQUENCE</scope>
    <source>
        <strain evidence="6">KCTC 42651</strain>
    </source>
</reference>
<dbReference type="Gene3D" id="3.30.980.10">
    <property type="entry name" value="Threonyl-trna Synthetase, Chain A, domain 2"/>
    <property type="match status" value="1"/>
</dbReference>
<evidence type="ECO:0000313" key="6">
    <source>
        <dbReference type="EMBL" id="GHD53960.1"/>
    </source>
</evidence>
<dbReference type="InterPro" id="IPR009000">
    <property type="entry name" value="Transl_B-barrel_sf"/>
</dbReference>
<dbReference type="GO" id="GO:0004813">
    <property type="term" value="F:alanine-tRNA ligase activity"/>
    <property type="evidence" value="ECO:0007669"/>
    <property type="project" value="InterPro"/>
</dbReference>
<dbReference type="PANTHER" id="PTHR43462:SF1">
    <property type="entry name" value="ALANYL-TRNA EDITING PROTEIN AARSD1"/>
    <property type="match status" value="1"/>
</dbReference>
<evidence type="ECO:0000313" key="7">
    <source>
        <dbReference type="Proteomes" id="UP000630353"/>
    </source>
</evidence>
<reference evidence="6" key="2">
    <citation type="submission" date="2020-09" db="EMBL/GenBank/DDBJ databases">
        <authorList>
            <person name="Sun Q."/>
            <person name="Kim S."/>
        </authorList>
    </citation>
    <scope>NUCLEOTIDE SEQUENCE</scope>
    <source>
        <strain evidence="6">KCTC 42651</strain>
    </source>
</reference>
<feature type="domain" description="Alanyl-transfer RNA synthetases family profile" evidence="5">
    <location>
        <begin position="1"/>
        <end position="238"/>
    </location>
</feature>
<dbReference type="Proteomes" id="UP000630353">
    <property type="component" value="Unassembled WGS sequence"/>
</dbReference>
<dbReference type="InterPro" id="IPR018163">
    <property type="entry name" value="Thr/Ala-tRNA-synth_IIc_edit"/>
</dbReference>
<dbReference type="Pfam" id="PF07973">
    <property type="entry name" value="tRNA_SAD"/>
    <property type="match status" value="1"/>
</dbReference>
<dbReference type="PANTHER" id="PTHR43462">
    <property type="entry name" value="ALANYL-TRNA EDITING PROTEIN"/>
    <property type="match status" value="1"/>
</dbReference>
<evidence type="ECO:0000256" key="3">
    <source>
        <dbReference type="ARBA" id="ARBA00022723"/>
    </source>
</evidence>
<keyword evidence="3" id="KW-0479">Metal-binding</keyword>
<dbReference type="GO" id="GO:0005524">
    <property type="term" value="F:ATP binding"/>
    <property type="evidence" value="ECO:0007669"/>
    <property type="project" value="InterPro"/>
</dbReference>
<keyword evidence="7" id="KW-1185">Reference proteome</keyword>